<gene>
    <name evidence="8" type="ORF">MGAL_10B007474</name>
</gene>
<feature type="compositionally biased region" description="Polar residues" evidence="7">
    <location>
        <begin position="492"/>
        <end position="506"/>
    </location>
</feature>
<dbReference type="PANTHER" id="PTHR31220:SF1">
    <property type="entry name" value="GH21176P"/>
    <property type="match status" value="1"/>
</dbReference>
<keyword evidence="4" id="KW-0963">Cytoplasm</keyword>
<keyword evidence="5" id="KW-0472">Membrane</keyword>
<sequence length="506" mass="56231">MADLPQAIREWLTEYKTLSPEELNTYSSTVRHNDELVSCLYHLFKSETDSQVLDPICHQLFEFYRSNQPGLRLFALEFIPTLQWVYLSSLSVNGKKSCGGVEALLLAAYNLDIVSSDGKPKIKTFRIPSFGQPSVYHEPSALSSLSLSESALSRYDHTEPEIWRSGPYPQYEAINGQNRQSILSYLLQCYNSCISDLSELSHQMYCKACSRLATTGFDDLSDISCTVKPSASFHLQDSPPPQSKRKSHVGELLPRIAISPTLMTEMVSGLYYIMFNSDKYLATRAILDIHNRASYELFPDVLLVTTAIKNSLPAGHEEDGPMGLMTVTPSSSGHTIAKSAITNASFRTKKLPDDIDIIEGDENLSKLETIDEDSDTPTKSLGKLPKLADKFKLGIKKMDKSKVKEHKRDSDVSRTLSNGDTIDSVQVNVIKNNSRTSVDNVEMTSLTNKKNSILEEINEEKVGSSPLGNLRQKHSSSSLKEMKNKPGHTRHSSGSSVNTENCSTDL</sequence>
<feature type="region of interest" description="Disordered" evidence="7">
    <location>
        <begin position="399"/>
        <end position="418"/>
    </location>
</feature>
<evidence type="ECO:0000313" key="9">
    <source>
        <dbReference type="Proteomes" id="UP000596742"/>
    </source>
</evidence>
<dbReference type="GO" id="GO:0005829">
    <property type="term" value="C:cytosol"/>
    <property type="evidence" value="ECO:0007669"/>
    <property type="project" value="UniProtKB-SubCell"/>
</dbReference>
<comment type="caution">
    <text evidence="8">The sequence shown here is derived from an EMBL/GenBank/DDBJ whole genome shotgun (WGS) entry which is preliminary data.</text>
</comment>
<protein>
    <recommendedName>
        <fullName evidence="10">Hyccin</fullName>
    </recommendedName>
</protein>
<dbReference type="GO" id="GO:0072659">
    <property type="term" value="P:protein localization to plasma membrane"/>
    <property type="evidence" value="ECO:0007669"/>
    <property type="project" value="TreeGrafter"/>
</dbReference>
<feature type="region of interest" description="Disordered" evidence="7">
    <location>
        <begin position="458"/>
        <end position="506"/>
    </location>
</feature>
<dbReference type="GO" id="GO:0046854">
    <property type="term" value="P:phosphatidylinositol phosphate biosynthetic process"/>
    <property type="evidence" value="ECO:0007669"/>
    <property type="project" value="TreeGrafter"/>
</dbReference>
<accession>A0A8B6DUT1</accession>
<evidence type="ECO:0000313" key="8">
    <source>
        <dbReference type="EMBL" id="VDI24658.1"/>
    </source>
</evidence>
<dbReference type="Proteomes" id="UP000596742">
    <property type="component" value="Unassembled WGS sequence"/>
</dbReference>
<proteinExistence type="inferred from homology"/>
<evidence type="ECO:0000256" key="2">
    <source>
        <dbReference type="ARBA" id="ARBA00004514"/>
    </source>
</evidence>
<dbReference type="EMBL" id="UYJE01004055">
    <property type="protein sequence ID" value="VDI24658.1"/>
    <property type="molecule type" value="Genomic_DNA"/>
</dbReference>
<evidence type="ECO:0000256" key="5">
    <source>
        <dbReference type="ARBA" id="ARBA00023136"/>
    </source>
</evidence>
<dbReference type="AlphaFoldDB" id="A0A8B6DUT1"/>
<dbReference type="OrthoDB" id="18937at2759"/>
<comment type="subcellular location">
    <subcellularLocation>
        <location evidence="1">Cell membrane</location>
    </subcellularLocation>
    <subcellularLocation>
        <location evidence="2">Cytoplasm</location>
        <location evidence="2">Cytosol</location>
    </subcellularLocation>
</comment>
<dbReference type="GO" id="GO:0005886">
    <property type="term" value="C:plasma membrane"/>
    <property type="evidence" value="ECO:0007669"/>
    <property type="project" value="UniProtKB-SubCell"/>
</dbReference>
<dbReference type="Pfam" id="PF09790">
    <property type="entry name" value="Hyccin"/>
    <property type="match status" value="1"/>
</dbReference>
<keyword evidence="9" id="KW-1185">Reference proteome</keyword>
<keyword evidence="3" id="KW-1003">Cell membrane</keyword>
<evidence type="ECO:0008006" key="10">
    <source>
        <dbReference type="Google" id="ProtNLM"/>
    </source>
</evidence>
<organism evidence="8 9">
    <name type="scientific">Mytilus galloprovincialis</name>
    <name type="common">Mediterranean mussel</name>
    <dbReference type="NCBI Taxonomy" id="29158"/>
    <lineage>
        <taxon>Eukaryota</taxon>
        <taxon>Metazoa</taxon>
        <taxon>Spiralia</taxon>
        <taxon>Lophotrochozoa</taxon>
        <taxon>Mollusca</taxon>
        <taxon>Bivalvia</taxon>
        <taxon>Autobranchia</taxon>
        <taxon>Pteriomorphia</taxon>
        <taxon>Mytilida</taxon>
        <taxon>Mytiloidea</taxon>
        <taxon>Mytilidae</taxon>
        <taxon>Mytilinae</taxon>
        <taxon>Mytilus</taxon>
    </lineage>
</organism>
<evidence type="ECO:0000256" key="3">
    <source>
        <dbReference type="ARBA" id="ARBA00022475"/>
    </source>
</evidence>
<dbReference type="InterPro" id="IPR018619">
    <property type="entry name" value="Hyccin"/>
</dbReference>
<evidence type="ECO:0000256" key="7">
    <source>
        <dbReference type="SAM" id="MobiDB-lite"/>
    </source>
</evidence>
<feature type="compositionally biased region" description="Basic and acidic residues" evidence="7">
    <location>
        <begin position="399"/>
        <end position="412"/>
    </location>
</feature>
<dbReference type="PANTHER" id="PTHR31220">
    <property type="entry name" value="HYCCIN RELATED"/>
    <property type="match status" value="1"/>
</dbReference>
<evidence type="ECO:0000256" key="6">
    <source>
        <dbReference type="ARBA" id="ARBA00034482"/>
    </source>
</evidence>
<evidence type="ECO:0000256" key="1">
    <source>
        <dbReference type="ARBA" id="ARBA00004236"/>
    </source>
</evidence>
<reference evidence="8" key="1">
    <citation type="submission" date="2018-11" db="EMBL/GenBank/DDBJ databases">
        <authorList>
            <person name="Alioto T."/>
            <person name="Alioto T."/>
        </authorList>
    </citation>
    <scope>NUCLEOTIDE SEQUENCE</scope>
</reference>
<evidence type="ECO:0000256" key="4">
    <source>
        <dbReference type="ARBA" id="ARBA00022490"/>
    </source>
</evidence>
<comment type="similarity">
    <text evidence="6">Belongs to the Hyccin family.</text>
</comment>
<name>A0A8B6DUT1_MYTGA</name>